<organism evidence="3 4">
    <name type="scientific">Lecanosticta acicola</name>
    <dbReference type="NCBI Taxonomy" id="111012"/>
    <lineage>
        <taxon>Eukaryota</taxon>
        <taxon>Fungi</taxon>
        <taxon>Dikarya</taxon>
        <taxon>Ascomycota</taxon>
        <taxon>Pezizomycotina</taxon>
        <taxon>Dothideomycetes</taxon>
        <taxon>Dothideomycetidae</taxon>
        <taxon>Mycosphaerellales</taxon>
        <taxon>Mycosphaerellaceae</taxon>
        <taxon>Lecanosticta</taxon>
    </lineage>
</organism>
<sequence>MAPVARELGPEVPSTPAALPNNSHTLQSRHVTLEGLHESHIPSLWRNLRLWENGHLLDYLPMLVPQSEDELWQRLSKMSTERGFVLYAIKADPSQVNAGSKGERNHTEVLGVIAYLNIVPENREIEVGGVLFGPALQRSAAATEVHYLVLRNVSEPDSPGLGGSSLPYRRIVWKCDRLNHRSRRAAERLGYVFEGRFRKHWIVKGRSRDSDFLSIVDDEWPVVKAALEQWLDDGNFDAEGRQVRRLDGIREELSRSTAEA</sequence>
<dbReference type="InterPro" id="IPR051908">
    <property type="entry name" value="Ribosomal_N-acetyltransferase"/>
</dbReference>
<dbReference type="PANTHER" id="PTHR43441">
    <property type="entry name" value="RIBOSOMAL-PROTEIN-SERINE ACETYLTRANSFERASE"/>
    <property type="match status" value="1"/>
</dbReference>
<dbReference type="GO" id="GO:1990189">
    <property type="term" value="F:protein N-terminal-serine acetyltransferase activity"/>
    <property type="evidence" value="ECO:0007669"/>
    <property type="project" value="TreeGrafter"/>
</dbReference>
<reference evidence="3" key="1">
    <citation type="submission" date="2023-11" db="EMBL/GenBank/DDBJ databases">
        <authorList>
            <person name="Alioto T."/>
            <person name="Alioto T."/>
            <person name="Gomez Garrido J."/>
        </authorList>
    </citation>
    <scope>NUCLEOTIDE SEQUENCE</scope>
</reference>
<comment type="caution">
    <text evidence="3">The sequence shown here is derived from an EMBL/GenBank/DDBJ whole genome shotgun (WGS) entry which is preliminary data.</text>
</comment>
<dbReference type="Pfam" id="PF13302">
    <property type="entry name" value="Acetyltransf_3"/>
    <property type="match status" value="1"/>
</dbReference>
<protein>
    <submittedName>
        <fullName evidence="3">Gnat family acetyltransferase</fullName>
    </submittedName>
</protein>
<dbReference type="Gene3D" id="3.40.630.30">
    <property type="match status" value="1"/>
</dbReference>
<gene>
    <name evidence="3" type="ORF">LECACI_7A007833</name>
</gene>
<accession>A0AAI8Z579</accession>
<evidence type="ECO:0000313" key="3">
    <source>
        <dbReference type="EMBL" id="CAK4032675.1"/>
    </source>
</evidence>
<dbReference type="GO" id="GO:0008999">
    <property type="term" value="F:protein-N-terminal-alanine acetyltransferase activity"/>
    <property type="evidence" value="ECO:0007669"/>
    <property type="project" value="TreeGrafter"/>
</dbReference>
<dbReference type="EMBL" id="CAVMBE010000067">
    <property type="protein sequence ID" value="CAK4032675.1"/>
    <property type="molecule type" value="Genomic_DNA"/>
</dbReference>
<dbReference type="InterPro" id="IPR016181">
    <property type="entry name" value="Acyl_CoA_acyltransferase"/>
</dbReference>
<name>A0AAI8Z579_9PEZI</name>
<keyword evidence="4" id="KW-1185">Reference proteome</keyword>
<feature type="domain" description="N-acetyltransferase" evidence="2">
    <location>
        <begin position="31"/>
        <end position="191"/>
    </location>
</feature>
<evidence type="ECO:0000256" key="1">
    <source>
        <dbReference type="SAM" id="MobiDB-lite"/>
    </source>
</evidence>
<dbReference type="AlphaFoldDB" id="A0AAI8Z579"/>
<evidence type="ECO:0000259" key="2">
    <source>
        <dbReference type="Pfam" id="PF13302"/>
    </source>
</evidence>
<dbReference type="Proteomes" id="UP001296104">
    <property type="component" value="Unassembled WGS sequence"/>
</dbReference>
<dbReference type="InterPro" id="IPR000182">
    <property type="entry name" value="GNAT_dom"/>
</dbReference>
<proteinExistence type="predicted"/>
<dbReference type="PANTHER" id="PTHR43441:SF2">
    <property type="entry name" value="FAMILY ACETYLTRANSFERASE, PUTATIVE (AFU_ORTHOLOGUE AFUA_7G00850)-RELATED"/>
    <property type="match status" value="1"/>
</dbReference>
<evidence type="ECO:0000313" key="4">
    <source>
        <dbReference type="Proteomes" id="UP001296104"/>
    </source>
</evidence>
<dbReference type="SUPFAM" id="SSF55729">
    <property type="entry name" value="Acyl-CoA N-acyltransferases (Nat)"/>
    <property type="match status" value="1"/>
</dbReference>
<feature type="region of interest" description="Disordered" evidence="1">
    <location>
        <begin position="1"/>
        <end position="23"/>
    </location>
</feature>